<dbReference type="AlphaFoldDB" id="A0A0C1FF77"/>
<dbReference type="EMBL" id="JSYN01000027">
    <property type="protein sequence ID" value="KIA91707.1"/>
    <property type="molecule type" value="Genomic_DNA"/>
</dbReference>
<accession>A0A0C1FF77</accession>
<reference evidence="1 2" key="1">
    <citation type="submission" date="2014-10" db="EMBL/GenBank/DDBJ databases">
        <title>Pedobacter Kyungheensis.</title>
        <authorList>
            <person name="Anderson B.M."/>
            <person name="Newman J.D."/>
        </authorList>
    </citation>
    <scope>NUCLEOTIDE SEQUENCE [LARGE SCALE GENOMIC DNA]</scope>
    <source>
        <strain evidence="1 2">KACC 16221</strain>
    </source>
</reference>
<name>A0A0C1FF77_9SPHI</name>
<evidence type="ECO:0000313" key="1">
    <source>
        <dbReference type="EMBL" id="KIA91707.1"/>
    </source>
</evidence>
<gene>
    <name evidence="1" type="ORF">OC25_20340</name>
</gene>
<protein>
    <submittedName>
        <fullName evidence="1">Uncharacterized protein</fullName>
    </submittedName>
</protein>
<keyword evidence="2" id="KW-1185">Reference proteome</keyword>
<comment type="caution">
    <text evidence="1">The sequence shown here is derived from an EMBL/GenBank/DDBJ whole genome shotgun (WGS) entry which is preliminary data.</text>
</comment>
<proteinExistence type="predicted"/>
<evidence type="ECO:0000313" key="2">
    <source>
        <dbReference type="Proteomes" id="UP000031246"/>
    </source>
</evidence>
<dbReference type="Proteomes" id="UP000031246">
    <property type="component" value="Unassembled WGS sequence"/>
</dbReference>
<sequence length="59" mass="6483">MENFFAKTPSRGFRLSTFSVGYFGKIGEEPASLKYAPGSMFNSSFSSDLNFSFAANPEL</sequence>
<organism evidence="1 2">
    <name type="scientific">Pedobacter kyungheensis</name>
    <dbReference type="NCBI Taxonomy" id="1069985"/>
    <lineage>
        <taxon>Bacteria</taxon>
        <taxon>Pseudomonadati</taxon>
        <taxon>Bacteroidota</taxon>
        <taxon>Sphingobacteriia</taxon>
        <taxon>Sphingobacteriales</taxon>
        <taxon>Sphingobacteriaceae</taxon>
        <taxon>Pedobacter</taxon>
    </lineage>
</organism>